<dbReference type="GeneID" id="92814649"/>
<evidence type="ECO:0000256" key="1">
    <source>
        <dbReference type="SAM" id="MobiDB-lite"/>
    </source>
</evidence>
<evidence type="ECO:0000256" key="2">
    <source>
        <dbReference type="SAM" id="Phobius"/>
    </source>
</evidence>
<protein>
    <recommendedName>
        <fullName evidence="7">LPXTG cell wall anchor domain-containing protein</fullName>
    </recommendedName>
</protein>
<dbReference type="AlphaFoldDB" id="A0AAW9HFM4"/>
<feature type="compositionally biased region" description="Low complexity" evidence="1">
    <location>
        <begin position="68"/>
        <end position="87"/>
    </location>
</feature>
<keyword evidence="2" id="KW-1133">Transmembrane helix</keyword>
<evidence type="ECO:0000313" key="3">
    <source>
        <dbReference type="EMBL" id="MDY5140609.1"/>
    </source>
</evidence>
<organism evidence="3 6">
    <name type="scientific">Actinotignum timonense</name>
    <dbReference type="NCBI Taxonomy" id="1870995"/>
    <lineage>
        <taxon>Bacteria</taxon>
        <taxon>Bacillati</taxon>
        <taxon>Actinomycetota</taxon>
        <taxon>Actinomycetes</taxon>
        <taxon>Actinomycetales</taxon>
        <taxon>Actinomycetaceae</taxon>
        <taxon>Actinotignum</taxon>
    </lineage>
</organism>
<gene>
    <name evidence="3" type="ORF">R6G74_04700</name>
    <name evidence="4" type="ORF">R6P33_02905</name>
</gene>
<dbReference type="EMBL" id="JAWNFY010000006">
    <property type="protein sequence ID" value="MDY5145975.1"/>
    <property type="molecule type" value="Genomic_DNA"/>
</dbReference>
<keyword evidence="5" id="KW-1185">Reference proteome</keyword>
<dbReference type="Proteomes" id="UP001284901">
    <property type="component" value="Unassembled WGS sequence"/>
</dbReference>
<feature type="region of interest" description="Disordered" evidence="1">
    <location>
        <begin position="62"/>
        <end position="98"/>
    </location>
</feature>
<accession>A0AAW9HFM4</accession>
<evidence type="ECO:0008006" key="7">
    <source>
        <dbReference type="Google" id="ProtNLM"/>
    </source>
</evidence>
<dbReference type="Proteomes" id="UP001288320">
    <property type="component" value="Unassembled WGS sequence"/>
</dbReference>
<dbReference type="RefSeq" id="WP_087070473.1">
    <property type="nucleotide sequence ID" value="NZ_CAUPFC010000016.1"/>
</dbReference>
<name>A0AAW9HFM4_9ACTO</name>
<reference evidence="3 5" key="1">
    <citation type="submission" date="2023-10" db="EMBL/GenBank/DDBJ databases">
        <title>Whole Genome based description of the genera Actinobaculum and Actinotignum reveals a complex phylogenetic relationship within the species included in the genus Actinotignum.</title>
        <authorList>
            <person name="Jensen C.S."/>
            <person name="Dargis R."/>
            <person name="Kemp M."/>
            <person name="Christensen J.J."/>
        </authorList>
    </citation>
    <scope>NUCLEOTIDE SEQUENCE</scope>
    <source>
        <strain evidence="4 5">SLA_B089</strain>
        <strain evidence="3">SLA_B245</strain>
    </source>
</reference>
<evidence type="ECO:0000313" key="5">
    <source>
        <dbReference type="Proteomes" id="UP001284901"/>
    </source>
</evidence>
<proteinExistence type="predicted"/>
<evidence type="ECO:0000313" key="4">
    <source>
        <dbReference type="EMBL" id="MDY5145975.1"/>
    </source>
</evidence>
<evidence type="ECO:0000313" key="6">
    <source>
        <dbReference type="Proteomes" id="UP001288320"/>
    </source>
</evidence>
<feature type="transmembrane region" description="Helical" evidence="2">
    <location>
        <begin position="17"/>
        <end position="38"/>
    </location>
</feature>
<keyword evidence="2" id="KW-0472">Membrane</keyword>
<sequence>METVNGGTQLATSGAQVLAWVVISVLVLALGMLLLFLARRHAARGTMEVTPAEVAAGAVVENDGAGNDGATEAAGGPGTTGTDPAGDFWDSPEGNSRP</sequence>
<comment type="caution">
    <text evidence="3">The sequence shown here is derived from an EMBL/GenBank/DDBJ whole genome shotgun (WGS) entry which is preliminary data.</text>
</comment>
<dbReference type="EMBL" id="JAWNFV010000008">
    <property type="protein sequence ID" value="MDY5140609.1"/>
    <property type="molecule type" value="Genomic_DNA"/>
</dbReference>
<keyword evidence="2" id="KW-0812">Transmembrane</keyword>